<organism evidence="1 2">
    <name type="scientific">Caerostris darwini</name>
    <dbReference type="NCBI Taxonomy" id="1538125"/>
    <lineage>
        <taxon>Eukaryota</taxon>
        <taxon>Metazoa</taxon>
        <taxon>Ecdysozoa</taxon>
        <taxon>Arthropoda</taxon>
        <taxon>Chelicerata</taxon>
        <taxon>Arachnida</taxon>
        <taxon>Araneae</taxon>
        <taxon>Araneomorphae</taxon>
        <taxon>Entelegynae</taxon>
        <taxon>Araneoidea</taxon>
        <taxon>Araneidae</taxon>
        <taxon>Caerostris</taxon>
    </lineage>
</organism>
<comment type="caution">
    <text evidence="1">The sequence shown here is derived from an EMBL/GenBank/DDBJ whole genome shotgun (WGS) entry which is preliminary data.</text>
</comment>
<dbReference type="Proteomes" id="UP001054837">
    <property type="component" value="Unassembled WGS sequence"/>
</dbReference>
<protein>
    <submittedName>
        <fullName evidence="1">Uncharacterized protein</fullName>
    </submittedName>
</protein>
<gene>
    <name evidence="1" type="ORF">CDAR_480841</name>
</gene>
<proteinExistence type="predicted"/>
<evidence type="ECO:0000313" key="2">
    <source>
        <dbReference type="Proteomes" id="UP001054837"/>
    </source>
</evidence>
<dbReference type="AlphaFoldDB" id="A0AAV4S1P0"/>
<reference evidence="1 2" key="1">
    <citation type="submission" date="2021-06" db="EMBL/GenBank/DDBJ databases">
        <title>Caerostris darwini draft genome.</title>
        <authorList>
            <person name="Kono N."/>
            <person name="Arakawa K."/>
        </authorList>
    </citation>
    <scope>NUCLEOTIDE SEQUENCE [LARGE SCALE GENOMIC DNA]</scope>
</reference>
<keyword evidence="2" id="KW-1185">Reference proteome</keyword>
<name>A0AAV4S1P0_9ARAC</name>
<evidence type="ECO:0000313" key="1">
    <source>
        <dbReference type="EMBL" id="GIY26874.1"/>
    </source>
</evidence>
<accession>A0AAV4S1P0</accession>
<sequence length="128" mass="15421">MKSVYSSALRKKSWGRVNGKRQSHCFCRILQKTCCDYFQNFSLFTLTKNTKKIQMHVTLGTTHWIKMQQQHSDYELFPEIFSYILKVWCGQKESRVLYSRIRGWSPILEDIRSRMCVMRRRCPRIMLS</sequence>
<dbReference type="EMBL" id="BPLQ01006978">
    <property type="protein sequence ID" value="GIY26874.1"/>
    <property type="molecule type" value="Genomic_DNA"/>
</dbReference>